<comment type="caution">
    <text evidence="2">The sequence shown here is derived from an EMBL/GenBank/DDBJ whole genome shotgun (WGS) entry which is preliminary data.</text>
</comment>
<gene>
    <name evidence="2" type="ORF">HAP48_016655</name>
</gene>
<feature type="compositionally biased region" description="Low complexity" evidence="1">
    <location>
        <begin position="52"/>
        <end position="64"/>
    </location>
</feature>
<evidence type="ECO:0000256" key="1">
    <source>
        <dbReference type="SAM" id="MobiDB-lite"/>
    </source>
</evidence>
<reference evidence="2" key="1">
    <citation type="submission" date="2020-06" db="EMBL/GenBank/DDBJ databases">
        <title>Whole Genome Sequence of Bradyrhizobium sp. Strain 1S1.</title>
        <authorList>
            <person name="Bromfield E.S.P."/>
            <person name="Cloutier S."/>
        </authorList>
    </citation>
    <scope>NUCLEOTIDE SEQUENCE [LARGE SCALE GENOMIC DNA]</scope>
    <source>
        <strain evidence="2">1S1</strain>
    </source>
</reference>
<proteinExistence type="predicted"/>
<dbReference type="RefSeq" id="WP_175612230.1">
    <property type="nucleotide sequence ID" value="NZ_CP088285.1"/>
</dbReference>
<dbReference type="EMBL" id="JAAOLE020000001">
    <property type="protein sequence ID" value="NVI44547.1"/>
    <property type="molecule type" value="Genomic_DNA"/>
</dbReference>
<name>A0A974A1G0_9BRAD</name>
<accession>A0A974A1G0</accession>
<protein>
    <submittedName>
        <fullName evidence="2">Uncharacterized protein</fullName>
    </submittedName>
</protein>
<sequence>MSITKADVATGASGQMTFISGTPGDVAQEPKVKPTLATLGGPHDLQPSDFSAAGATATGPTGAGSQTPDPESKAKGGLSLDDPHGQKTVESVFKPHG</sequence>
<evidence type="ECO:0000313" key="2">
    <source>
        <dbReference type="EMBL" id="NVI44547.1"/>
    </source>
</evidence>
<dbReference type="AlphaFoldDB" id="A0A974A1G0"/>
<organism evidence="2">
    <name type="scientific">Bradyrhizobium septentrionale</name>
    <dbReference type="NCBI Taxonomy" id="1404411"/>
    <lineage>
        <taxon>Bacteria</taxon>
        <taxon>Pseudomonadati</taxon>
        <taxon>Pseudomonadota</taxon>
        <taxon>Alphaproteobacteria</taxon>
        <taxon>Hyphomicrobiales</taxon>
        <taxon>Nitrobacteraceae</taxon>
        <taxon>Bradyrhizobium</taxon>
    </lineage>
</organism>
<feature type="region of interest" description="Disordered" evidence="1">
    <location>
        <begin position="1"/>
        <end position="97"/>
    </location>
</feature>